<evidence type="ECO:0000313" key="3">
    <source>
        <dbReference type="Proteomes" id="UP000305095"/>
    </source>
</evidence>
<comment type="caution">
    <text evidence="2">The sequence shown here is derived from an EMBL/GenBank/DDBJ whole genome shotgun (WGS) entry which is preliminary data.</text>
</comment>
<dbReference type="EMBL" id="SZZP01000006">
    <property type="protein sequence ID" value="TKV81690.1"/>
    <property type="molecule type" value="Genomic_DNA"/>
</dbReference>
<dbReference type="InterPro" id="IPR054049">
    <property type="entry name" value="SupH-like_C"/>
</dbReference>
<feature type="domain" description="Sucrose hydrolase-like C-terminal" evidence="1">
    <location>
        <begin position="56"/>
        <end position="115"/>
    </location>
</feature>
<dbReference type="Gene3D" id="2.60.40.1180">
    <property type="entry name" value="Golgi alpha-mannosidase II"/>
    <property type="match status" value="1"/>
</dbReference>
<protein>
    <submittedName>
        <fullName evidence="2">Trehalose synthase</fullName>
    </submittedName>
</protein>
<evidence type="ECO:0000259" key="1">
    <source>
        <dbReference type="Pfam" id="PF22157"/>
    </source>
</evidence>
<evidence type="ECO:0000313" key="2">
    <source>
        <dbReference type="EMBL" id="TKV81690.1"/>
    </source>
</evidence>
<reference evidence="2 3" key="1">
    <citation type="submission" date="2019-05" db="EMBL/GenBank/DDBJ databases">
        <title>Draft Genome of Bradyrhizobium elkanii strain SEMIA 938, Used in Commercial Inoculants for Lupinus spp. in Brazil.</title>
        <authorList>
            <person name="Hungria M."/>
            <person name="Delamuta J.R.M."/>
            <person name="Ribeiro R.A."/>
            <person name="Nogueira M.A."/>
        </authorList>
    </citation>
    <scope>NUCLEOTIDE SEQUENCE [LARGE SCALE GENOMIC DNA]</scope>
    <source>
        <strain evidence="2 3">Semia 938</strain>
    </source>
</reference>
<gene>
    <name evidence="2" type="ORF">FDV58_12600</name>
</gene>
<dbReference type="AlphaFoldDB" id="A0A4U6S391"/>
<dbReference type="SUPFAM" id="SSF51011">
    <property type="entry name" value="Glycosyl hydrolase domain"/>
    <property type="match status" value="1"/>
</dbReference>
<dbReference type="Pfam" id="PF22157">
    <property type="entry name" value="SupH-like_C"/>
    <property type="match status" value="1"/>
</dbReference>
<dbReference type="Proteomes" id="UP000305095">
    <property type="component" value="Unassembled WGS sequence"/>
</dbReference>
<sequence>HVNAAKQRRDPNSMLNWTERIVRMRKEVPEVGWGDFKVIATRNRAILIVRYDWRNNSVLFVHNFAEKPLEISFNVGLPDDAGNLLVNLLTEDHSRADDASRHKLLIEAYGYRWYRVGGLDYLLKRSDIDTNEPRTRRQSS</sequence>
<organism evidence="2 3">
    <name type="scientific">Bradyrhizobium elkanii</name>
    <dbReference type="NCBI Taxonomy" id="29448"/>
    <lineage>
        <taxon>Bacteria</taxon>
        <taxon>Pseudomonadati</taxon>
        <taxon>Pseudomonadota</taxon>
        <taxon>Alphaproteobacteria</taxon>
        <taxon>Hyphomicrobiales</taxon>
        <taxon>Nitrobacteraceae</taxon>
        <taxon>Bradyrhizobium</taxon>
    </lineage>
</organism>
<name>A0A4U6S391_BRAEL</name>
<proteinExistence type="predicted"/>
<accession>A0A4U6S391</accession>
<feature type="non-terminal residue" evidence="2">
    <location>
        <position position="1"/>
    </location>
</feature>
<dbReference type="InterPro" id="IPR013780">
    <property type="entry name" value="Glyco_hydro_b"/>
</dbReference>